<accession>A0AAE0STN5</accession>
<sequence>MQTIYLGAADEKLNCDQDGGIYSALSKKILDLEECDREFDRKVQVIEVLKERLDLAQKRLQNMRELEYRLQKAEEQIRVLVNCLDNHNAGCKLNTSATIKVLDTNEHISILISVPLSPLGYEVLFTT</sequence>
<evidence type="ECO:0000313" key="3">
    <source>
        <dbReference type="Proteomes" id="UP001195483"/>
    </source>
</evidence>
<proteinExistence type="predicted"/>
<evidence type="ECO:0000256" key="1">
    <source>
        <dbReference type="SAM" id="Coils"/>
    </source>
</evidence>
<keyword evidence="3" id="KW-1185">Reference proteome</keyword>
<feature type="coiled-coil region" evidence="1">
    <location>
        <begin position="46"/>
        <end position="83"/>
    </location>
</feature>
<dbReference type="Proteomes" id="UP001195483">
    <property type="component" value="Unassembled WGS sequence"/>
</dbReference>
<protein>
    <submittedName>
        <fullName evidence="2">Uncharacterized protein</fullName>
    </submittedName>
</protein>
<keyword evidence="1" id="KW-0175">Coiled coil</keyword>
<name>A0AAE0STN5_9BIVA</name>
<dbReference type="AlphaFoldDB" id="A0AAE0STN5"/>
<dbReference type="EMBL" id="JAEAOA010002354">
    <property type="protein sequence ID" value="KAK3597950.1"/>
    <property type="molecule type" value="Genomic_DNA"/>
</dbReference>
<organism evidence="2 3">
    <name type="scientific">Potamilus streckersoni</name>
    <dbReference type="NCBI Taxonomy" id="2493646"/>
    <lineage>
        <taxon>Eukaryota</taxon>
        <taxon>Metazoa</taxon>
        <taxon>Spiralia</taxon>
        <taxon>Lophotrochozoa</taxon>
        <taxon>Mollusca</taxon>
        <taxon>Bivalvia</taxon>
        <taxon>Autobranchia</taxon>
        <taxon>Heteroconchia</taxon>
        <taxon>Palaeoheterodonta</taxon>
        <taxon>Unionida</taxon>
        <taxon>Unionoidea</taxon>
        <taxon>Unionidae</taxon>
        <taxon>Ambleminae</taxon>
        <taxon>Lampsilini</taxon>
        <taxon>Potamilus</taxon>
    </lineage>
</organism>
<comment type="caution">
    <text evidence="2">The sequence shown here is derived from an EMBL/GenBank/DDBJ whole genome shotgun (WGS) entry which is preliminary data.</text>
</comment>
<reference evidence="2" key="1">
    <citation type="journal article" date="2021" name="Genome Biol. Evol.">
        <title>A High-Quality Reference Genome for a Parasitic Bivalve with Doubly Uniparental Inheritance (Bivalvia: Unionida).</title>
        <authorList>
            <person name="Smith C.H."/>
        </authorList>
    </citation>
    <scope>NUCLEOTIDE SEQUENCE</scope>
    <source>
        <strain evidence="2">CHS0354</strain>
    </source>
</reference>
<evidence type="ECO:0000313" key="2">
    <source>
        <dbReference type="EMBL" id="KAK3597950.1"/>
    </source>
</evidence>
<reference evidence="2" key="2">
    <citation type="journal article" date="2021" name="Genome Biol. Evol.">
        <title>Developing a high-quality reference genome for a parasitic bivalve with doubly uniparental inheritance (Bivalvia: Unionida).</title>
        <authorList>
            <person name="Smith C.H."/>
        </authorList>
    </citation>
    <scope>NUCLEOTIDE SEQUENCE</scope>
    <source>
        <strain evidence="2">CHS0354</strain>
        <tissue evidence="2">Mantle</tissue>
    </source>
</reference>
<gene>
    <name evidence="2" type="ORF">CHS0354_042297</name>
</gene>
<reference evidence="2" key="3">
    <citation type="submission" date="2023-05" db="EMBL/GenBank/DDBJ databases">
        <authorList>
            <person name="Smith C.H."/>
        </authorList>
    </citation>
    <scope>NUCLEOTIDE SEQUENCE</scope>
    <source>
        <strain evidence="2">CHS0354</strain>
        <tissue evidence="2">Mantle</tissue>
    </source>
</reference>